<dbReference type="Proteomes" id="UP000334820">
    <property type="component" value="Unassembled WGS sequence"/>
</dbReference>
<accession>A0A5J4K480</accession>
<proteinExistence type="predicted"/>
<gene>
    <name evidence="1" type="ORF">KTAU_10130</name>
</gene>
<reference evidence="1 2" key="1">
    <citation type="journal article" date="2019" name="Int. J. Syst. Evol. Microbiol.">
        <title>Thermogemmatispora aurantia sp. nov. and Thermogemmatispora argillosa sp. nov., within the class Ktedonobacteria, and emended description of the genus Thermogemmatispora.</title>
        <authorList>
            <person name="Zheng Y."/>
            <person name="Wang C.M."/>
            <person name="Sakai Y."/>
            <person name="Abe K."/>
            <person name="Yokota A."/>
            <person name="Yabe S."/>
        </authorList>
    </citation>
    <scope>NUCLEOTIDE SEQUENCE [LARGE SCALE GENOMIC DNA]</scope>
    <source>
        <strain evidence="1 2">A1-2</strain>
    </source>
</reference>
<dbReference type="EMBL" id="BKZV01000001">
    <property type="protein sequence ID" value="GER82375.1"/>
    <property type="molecule type" value="Genomic_DNA"/>
</dbReference>
<sequence>MATFSFISSWLFVAELVPELEPHAVTLSKSSVRNSMSREFLSSFCDLGCMTFLPNLIERNRKLSIH</sequence>
<organism evidence="1 2">
    <name type="scientific">Thermogemmatispora aurantia</name>
    <dbReference type="NCBI Taxonomy" id="2045279"/>
    <lineage>
        <taxon>Bacteria</taxon>
        <taxon>Bacillati</taxon>
        <taxon>Chloroflexota</taxon>
        <taxon>Ktedonobacteria</taxon>
        <taxon>Thermogemmatisporales</taxon>
        <taxon>Thermogemmatisporaceae</taxon>
        <taxon>Thermogemmatispora</taxon>
    </lineage>
</organism>
<evidence type="ECO:0000313" key="1">
    <source>
        <dbReference type="EMBL" id="GER82375.1"/>
    </source>
</evidence>
<protein>
    <submittedName>
        <fullName evidence="1">Uncharacterized protein</fullName>
    </submittedName>
</protein>
<comment type="caution">
    <text evidence="1">The sequence shown here is derived from an EMBL/GenBank/DDBJ whole genome shotgun (WGS) entry which is preliminary data.</text>
</comment>
<evidence type="ECO:0000313" key="2">
    <source>
        <dbReference type="Proteomes" id="UP000334820"/>
    </source>
</evidence>
<name>A0A5J4K480_9CHLR</name>
<dbReference type="AlphaFoldDB" id="A0A5J4K480"/>
<keyword evidence="2" id="KW-1185">Reference proteome</keyword>